<name>A0A8B8EZ39_CRAVI</name>
<gene>
    <name evidence="3" type="primary">LOC111137914</name>
</gene>
<proteinExistence type="predicted"/>
<feature type="region of interest" description="Disordered" evidence="1">
    <location>
        <begin position="81"/>
        <end position="108"/>
    </location>
</feature>
<dbReference type="RefSeq" id="XP_022345325.1">
    <property type="nucleotide sequence ID" value="XM_022489617.1"/>
</dbReference>
<evidence type="ECO:0000313" key="2">
    <source>
        <dbReference type="Proteomes" id="UP000694844"/>
    </source>
</evidence>
<dbReference type="AlphaFoldDB" id="A0A8B8EZ39"/>
<sequence length="332" mass="37547">MIDMRKPLIVYLIGYLTFSLAHYPPGPLHRTPFLPSFIHPNPYLHGGFHFRRPFFNMNPRFHPGLRFPLIPRSNTMFIPHPRSNSHGNCASEKLSVRPSIPTEQSSYDRKDLLTSESVVQKSEFESISPTIESQSIHVRHNIGKIPPGSNPLTASDANQDKNIERNHPTINSGPRQSILGVKPTLRLESTNSSNETSSDQRFPDWNYFDFITNKDFIIKLIENKLIKLQNQEKIVGGISVNTQLYDQIKKIEDAMGITVSVDNATTPSPPASPSSTGENREGQYTALSTFMGNFFCAWCKSHNGRQRSTCLKFCFNDIIRQNGRSEEPDSTK</sequence>
<dbReference type="OrthoDB" id="6151878at2759"/>
<protein>
    <submittedName>
        <fullName evidence="3">Uncharacterized protein LOC111137914</fullName>
    </submittedName>
</protein>
<accession>A0A8B8EZ39</accession>
<feature type="region of interest" description="Disordered" evidence="1">
    <location>
        <begin position="261"/>
        <end position="280"/>
    </location>
</feature>
<feature type="region of interest" description="Disordered" evidence="1">
    <location>
        <begin position="141"/>
        <end position="181"/>
    </location>
</feature>
<dbReference type="GeneID" id="111137914"/>
<reference evidence="3" key="1">
    <citation type="submission" date="2025-08" db="UniProtKB">
        <authorList>
            <consortium name="RefSeq"/>
        </authorList>
    </citation>
    <scope>IDENTIFICATION</scope>
    <source>
        <tissue evidence="3">Whole sample</tissue>
    </source>
</reference>
<keyword evidence="2" id="KW-1185">Reference proteome</keyword>
<dbReference type="Proteomes" id="UP000694844">
    <property type="component" value="Chromosome 5"/>
</dbReference>
<feature type="compositionally biased region" description="Basic and acidic residues" evidence="1">
    <location>
        <begin position="158"/>
        <end position="167"/>
    </location>
</feature>
<organism evidence="2 3">
    <name type="scientific">Crassostrea virginica</name>
    <name type="common">Eastern oyster</name>
    <dbReference type="NCBI Taxonomy" id="6565"/>
    <lineage>
        <taxon>Eukaryota</taxon>
        <taxon>Metazoa</taxon>
        <taxon>Spiralia</taxon>
        <taxon>Lophotrochozoa</taxon>
        <taxon>Mollusca</taxon>
        <taxon>Bivalvia</taxon>
        <taxon>Autobranchia</taxon>
        <taxon>Pteriomorphia</taxon>
        <taxon>Ostreida</taxon>
        <taxon>Ostreoidea</taxon>
        <taxon>Ostreidae</taxon>
        <taxon>Crassostrea</taxon>
    </lineage>
</organism>
<dbReference type="KEGG" id="cvn:111137914"/>
<evidence type="ECO:0000256" key="1">
    <source>
        <dbReference type="SAM" id="MobiDB-lite"/>
    </source>
</evidence>
<evidence type="ECO:0000313" key="3">
    <source>
        <dbReference type="RefSeq" id="XP_022345325.1"/>
    </source>
</evidence>